<dbReference type="GO" id="GO:0032259">
    <property type="term" value="P:methylation"/>
    <property type="evidence" value="ECO:0007669"/>
    <property type="project" value="InterPro"/>
</dbReference>
<accession>A0AAJ0CAI7</accession>
<dbReference type="GO" id="GO:0008168">
    <property type="term" value="F:methyltransferase activity"/>
    <property type="evidence" value="ECO:0007669"/>
    <property type="project" value="InterPro"/>
</dbReference>
<evidence type="ECO:0000256" key="1">
    <source>
        <dbReference type="SAM" id="MobiDB-lite"/>
    </source>
</evidence>
<protein>
    <recommendedName>
        <fullName evidence="2">Ribosomal RNA methyltransferase FtsJ domain-containing protein</fullName>
    </recommendedName>
</protein>
<dbReference type="Gene3D" id="3.40.50.150">
    <property type="entry name" value="Vaccinia Virus protein VP39"/>
    <property type="match status" value="1"/>
</dbReference>
<dbReference type="InterPro" id="IPR002877">
    <property type="entry name" value="RNA_MeTrfase_FtsJ_dom"/>
</dbReference>
<proteinExistence type="predicted"/>
<keyword evidence="4" id="KW-1185">Reference proteome</keyword>
<evidence type="ECO:0000313" key="4">
    <source>
        <dbReference type="Proteomes" id="UP001244011"/>
    </source>
</evidence>
<dbReference type="EMBL" id="MU838998">
    <property type="protein sequence ID" value="KAK1771948.1"/>
    <property type="molecule type" value="Genomic_DNA"/>
</dbReference>
<sequence length="378" mass="42210">MEETRLEADAASQGDASANNITQDDAQKSRDSSTQWNTHLSLAITQYLLDKVPEFRRLTDLRQKGWKNREGDEFFHRQREIANNRDAKTAKIFYKVMKQIGREMQQSTGVFTLPVTGSEQPTVLDICMAPGGYTKTALDVNPQAHVTAFSLPFSDGGYRVLLQKHPNRTTKFLDITMLAADMGVTDIPASHPDSDKFLPRQLSPAQLFDLVICDGNVRRQAVAAALPAHREKREASRLTAAQLALGLEHVRPGGAMVVLLHKVEAWQTACLLRRFGGFAQVRLFKPAVHHAKRSSFYMVATDIQSRHPEAVLAVESWKGWWKAATFGSDEEYQEALRAGDPDVEEILEGFGPELVRLGKSIWDIQVTALAKAPFVRNC</sequence>
<comment type="caution">
    <text evidence="3">The sequence shown here is derived from an EMBL/GenBank/DDBJ whole genome shotgun (WGS) entry which is preliminary data.</text>
</comment>
<evidence type="ECO:0000259" key="2">
    <source>
        <dbReference type="Pfam" id="PF01728"/>
    </source>
</evidence>
<dbReference type="SUPFAM" id="SSF53335">
    <property type="entry name" value="S-adenosyl-L-methionine-dependent methyltransferases"/>
    <property type="match status" value="1"/>
</dbReference>
<reference evidence="3" key="1">
    <citation type="submission" date="2023-06" db="EMBL/GenBank/DDBJ databases">
        <title>Genome-scale phylogeny and comparative genomics of the fungal order Sordariales.</title>
        <authorList>
            <consortium name="Lawrence Berkeley National Laboratory"/>
            <person name="Hensen N."/>
            <person name="Bonometti L."/>
            <person name="Westerberg I."/>
            <person name="Brannstrom I.O."/>
            <person name="Guillou S."/>
            <person name="Cros-Aarteil S."/>
            <person name="Calhoun S."/>
            <person name="Haridas S."/>
            <person name="Kuo A."/>
            <person name="Mondo S."/>
            <person name="Pangilinan J."/>
            <person name="Riley R."/>
            <person name="Labutti K."/>
            <person name="Andreopoulos B."/>
            <person name="Lipzen A."/>
            <person name="Chen C."/>
            <person name="Yanf M."/>
            <person name="Daum C."/>
            <person name="Ng V."/>
            <person name="Clum A."/>
            <person name="Steindorff A."/>
            <person name="Ohm R."/>
            <person name="Martin F."/>
            <person name="Silar P."/>
            <person name="Natvig D."/>
            <person name="Lalanne C."/>
            <person name="Gautier V."/>
            <person name="Ament-Velasquez S.L."/>
            <person name="Kruys A."/>
            <person name="Hutchinson M.I."/>
            <person name="Powell A.J."/>
            <person name="Barry K."/>
            <person name="Miller A.N."/>
            <person name="Grigoriev I.V."/>
            <person name="Debuchy R."/>
            <person name="Gladieux P."/>
            <person name="Thoren M.H."/>
            <person name="Johannesson H."/>
        </authorList>
    </citation>
    <scope>NUCLEOTIDE SEQUENCE</scope>
    <source>
        <strain evidence="3">8032-3</strain>
    </source>
</reference>
<feature type="domain" description="Ribosomal RNA methyltransferase FtsJ" evidence="2">
    <location>
        <begin position="120"/>
        <end position="301"/>
    </location>
</feature>
<dbReference type="InterPro" id="IPR029063">
    <property type="entry name" value="SAM-dependent_MTases_sf"/>
</dbReference>
<dbReference type="AlphaFoldDB" id="A0AAJ0CAI7"/>
<gene>
    <name evidence="3" type="ORF">QBC33DRAFT_592726</name>
</gene>
<dbReference type="Proteomes" id="UP001244011">
    <property type="component" value="Unassembled WGS sequence"/>
</dbReference>
<feature type="region of interest" description="Disordered" evidence="1">
    <location>
        <begin position="1"/>
        <end position="34"/>
    </location>
</feature>
<evidence type="ECO:0000313" key="3">
    <source>
        <dbReference type="EMBL" id="KAK1771948.1"/>
    </source>
</evidence>
<dbReference type="RefSeq" id="XP_060288161.1">
    <property type="nucleotide sequence ID" value="XM_060431695.1"/>
</dbReference>
<name>A0AAJ0CAI7_9PEZI</name>
<dbReference type="GeneID" id="85314882"/>
<organism evidence="3 4">
    <name type="scientific">Phialemonium atrogriseum</name>
    <dbReference type="NCBI Taxonomy" id="1093897"/>
    <lineage>
        <taxon>Eukaryota</taxon>
        <taxon>Fungi</taxon>
        <taxon>Dikarya</taxon>
        <taxon>Ascomycota</taxon>
        <taxon>Pezizomycotina</taxon>
        <taxon>Sordariomycetes</taxon>
        <taxon>Sordariomycetidae</taxon>
        <taxon>Cephalothecales</taxon>
        <taxon>Cephalothecaceae</taxon>
        <taxon>Phialemonium</taxon>
    </lineage>
</organism>
<feature type="compositionally biased region" description="Polar residues" evidence="1">
    <location>
        <begin position="14"/>
        <end position="24"/>
    </location>
</feature>
<dbReference type="Pfam" id="PF01728">
    <property type="entry name" value="FtsJ"/>
    <property type="match status" value="1"/>
</dbReference>